<feature type="region of interest" description="Disordered" evidence="1">
    <location>
        <begin position="54"/>
        <end position="97"/>
    </location>
</feature>
<dbReference type="Proteomes" id="UP001237642">
    <property type="component" value="Unassembled WGS sequence"/>
</dbReference>
<comment type="caution">
    <text evidence="2">The sequence shown here is derived from an EMBL/GenBank/DDBJ whole genome shotgun (WGS) entry which is preliminary data.</text>
</comment>
<organism evidence="2 3">
    <name type="scientific">Heracleum sosnowskyi</name>
    <dbReference type="NCBI Taxonomy" id="360622"/>
    <lineage>
        <taxon>Eukaryota</taxon>
        <taxon>Viridiplantae</taxon>
        <taxon>Streptophyta</taxon>
        <taxon>Embryophyta</taxon>
        <taxon>Tracheophyta</taxon>
        <taxon>Spermatophyta</taxon>
        <taxon>Magnoliopsida</taxon>
        <taxon>eudicotyledons</taxon>
        <taxon>Gunneridae</taxon>
        <taxon>Pentapetalae</taxon>
        <taxon>asterids</taxon>
        <taxon>campanulids</taxon>
        <taxon>Apiales</taxon>
        <taxon>Apiaceae</taxon>
        <taxon>Apioideae</taxon>
        <taxon>apioid superclade</taxon>
        <taxon>Tordylieae</taxon>
        <taxon>Tordyliinae</taxon>
        <taxon>Heracleum</taxon>
    </lineage>
</organism>
<reference evidence="2" key="2">
    <citation type="submission" date="2023-05" db="EMBL/GenBank/DDBJ databases">
        <authorList>
            <person name="Schelkunov M.I."/>
        </authorList>
    </citation>
    <scope>NUCLEOTIDE SEQUENCE</scope>
    <source>
        <strain evidence="2">Hsosn_3</strain>
        <tissue evidence="2">Leaf</tissue>
    </source>
</reference>
<evidence type="ECO:0000313" key="3">
    <source>
        <dbReference type="Proteomes" id="UP001237642"/>
    </source>
</evidence>
<gene>
    <name evidence="2" type="ORF">POM88_049941</name>
</gene>
<name>A0AAD8LZX9_9APIA</name>
<accession>A0AAD8LZX9</accession>
<sequence>MKSSIQEKIVLQTVWTVEEASNLALKAELMEKTPRVFSGNRRFVPNFNAANNKDKDVVNKASSVENKGSGSSSSGTQQNKAPVKKPDNPYAKPSSDKCFRCGGQGHRSNFDTDVMYKGRDNVMLFKWGNHKIAMAPVLDFNDSAGQKKSNFLVISNDGMS</sequence>
<evidence type="ECO:0000313" key="2">
    <source>
        <dbReference type="EMBL" id="KAK1356685.1"/>
    </source>
</evidence>
<reference evidence="2" key="1">
    <citation type="submission" date="2023-02" db="EMBL/GenBank/DDBJ databases">
        <title>Genome of toxic invasive species Heracleum sosnowskyi carries increased number of genes despite the absence of recent whole-genome duplications.</title>
        <authorList>
            <person name="Schelkunov M."/>
            <person name="Shtratnikova V."/>
            <person name="Makarenko M."/>
            <person name="Klepikova A."/>
            <person name="Omelchenko D."/>
            <person name="Novikova G."/>
            <person name="Obukhova E."/>
            <person name="Bogdanov V."/>
            <person name="Penin A."/>
            <person name="Logacheva M."/>
        </authorList>
    </citation>
    <scope>NUCLEOTIDE SEQUENCE</scope>
    <source>
        <strain evidence="2">Hsosn_3</strain>
        <tissue evidence="2">Leaf</tissue>
    </source>
</reference>
<keyword evidence="3" id="KW-1185">Reference proteome</keyword>
<dbReference type="AlphaFoldDB" id="A0AAD8LZX9"/>
<evidence type="ECO:0008006" key="4">
    <source>
        <dbReference type="Google" id="ProtNLM"/>
    </source>
</evidence>
<dbReference type="EMBL" id="JAUIZM010000011">
    <property type="protein sequence ID" value="KAK1356685.1"/>
    <property type="molecule type" value="Genomic_DNA"/>
</dbReference>
<proteinExistence type="predicted"/>
<evidence type="ECO:0000256" key="1">
    <source>
        <dbReference type="SAM" id="MobiDB-lite"/>
    </source>
</evidence>
<protein>
    <recommendedName>
        <fullName evidence="4">CCHC-type domain-containing protein</fullName>
    </recommendedName>
</protein>